<dbReference type="KEGG" id="tsv:DSM104635_02494"/>
<dbReference type="EMBL" id="CP047045">
    <property type="protein sequence ID" value="QGZ95644.1"/>
    <property type="molecule type" value="Genomic_DNA"/>
</dbReference>
<protein>
    <submittedName>
        <fullName evidence="1">Uncharacterized protein</fullName>
    </submittedName>
</protein>
<accession>A0A6I6MSU1</accession>
<keyword evidence="2" id="KW-1185">Reference proteome</keyword>
<proteinExistence type="predicted"/>
<evidence type="ECO:0000313" key="2">
    <source>
        <dbReference type="Proteomes" id="UP000431269"/>
    </source>
</evidence>
<name>A0A6I6MSU1_9CAUL</name>
<gene>
    <name evidence="1" type="ORF">DSM104635_02494</name>
</gene>
<dbReference type="RefSeq" id="WP_158766490.1">
    <property type="nucleotide sequence ID" value="NZ_CP047045.1"/>
</dbReference>
<reference evidence="2" key="1">
    <citation type="submission" date="2019-12" db="EMBL/GenBank/DDBJ databases">
        <title>Complete genome of Terracaulis silvestris 0127_4.</title>
        <authorList>
            <person name="Vieira S."/>
            <person name="Riedel T."/>
            <person name="Sproer C."/>
            <person name="Pascual J."/>
            <person name="Boedeker C."/>
            <person name="Overmann J."/>
        </authorList>
    </citation>
    <scope>NUCLEOTIDE SEQUENCE [LARGE SCALE GENOMIC DNA]</scope>
    <source>
        <strain evidence="2">0127_4</strain>
    </source>
</reference>
<sequence>MTQNDALAAYLGPELFERLDWGRLSHAQRDAILSVFRVGLGAGAQSGSVATIDCVLARGKVVICEDGSHWQARDRDDAELIEDWGAGSMVAIHRQLLYKLDPYQAAEVELLRL</sequence>
<evidence type="ECO:0000313" key="1">
    <source>
        <dbReference type="EMBL" id="QGZ95644.1"/>
    </source>
</evidence>
<dbReference type="Proteomes" id="UP000431269">
    <property type="component" value="Chromosome"/>
</dbReference>
<organism evidence="1 2">
    <name type="scientific">Terricaulis silvestris</name>
    <dbReference type="NCBI Taxonomy" id="2686094"/>
    <lineage>
        <taxon>Bacteria</taxon>
        <taxon>Pseudomonadati</taxon>
        <taxon>Pseudomonadota</taxon>
        <taxon>Alphaproteobacteria</taxon>
        <taxon>Caulobacterales</taxon>
        <taxon>Caulobacteraceae</taxon>
        <taxon>Terricaulis</taxon>
    </lineage>
</organism>
<dbReference type="AlphaFoldDB" id="A0A6I6MSU1"/>